<evidence type="ECO:0000313" key="5">
    <source>
        <dbReference type="Proteomes" id="UP001212841"/>
    </source>
</evidence>
<dbReference type="GO" id="GO:0046872">
    <property type="term" value="F:metal ion binding"/>
    <property type="evidence" value="ECO:0007669"/>
    <property type="project" value="UniProtKB-KW"/>
</dbReference>
<evidence type="ECO:0000313" key="4">
    <source>
        <dbReference type="EMBL" id="KAJ3057394.1"/>
    </source>
</evidence>
<dbReference type="PANTHER" id="PTHR10869:SF236">
    <property type="entry name" value="PROLYL 4-HYDROXYLASE ALPHA SUBUNIT DOMAIN-CONTAINING PROTEIN"/>
    <property type="match status" value="1"/>
</dbReference>
<keyword evidence="1" id="KW-0479">Metal-binding</keyword>
<evidence type="ECO:0000256" key="1">
    <source>
        <dbReference type="ARBA" id="ARBA00022723"/>
    </source>
</evidence>
<dbReference type="Gene3D" id="2.60.120.620">
    <property type="entry name" value="q2cbj1_9rhob like domain"/>
    <property type="match status" value="1"/>
</dbReference>
<evidence type="ECO:0000259" key="3">
    <source>
        <dbReference type="PROSITE" id="PS51471"/>
    </source>
</evidence>
<name>A0AAD5SM87_9FUNG</name>
<evidence type="ECO:0000256" key="2">
    <source>
        <dbReference type="ARBA" id="ARBA00023004"/>
    </source>
</evidence>
<reference evidence="4" key="1">
    <citation type="submission" date="2020-05" db="EMBL/GenBank/DDBJ databases">
        <title>Phylogenomic resolution of chytrid fungi.</title>
        <authorList>
            <person name="Stajich J.E."/>
            <person name="Amses K."/>
            <person name="Simmons R."/>
            <person name="Seto K."/>
            <person name="Myers J."/>
            <person name="Bonds A."/>
            <person name="Quandt C.A."/>
            <person name="Barry K."/>
            <person name="Liu P."/>
            <person name="Grigoriev I."/>
            <person name="Longcore J.E."/>
            <person name="James T.Y."/>
        </authorList>
    </citation>
    <scope>NUCLEOTIDE SEQUENCE</scope>
    <source>
        <strain evidence="4">JEL0318</strain>
    </source>
</reference>
<organism evidence="4 5">
    <name type="scientific">Rhizophlyctis rosea</name>
    <dbReference type="NCBI Taxonomy" id="64517"/>
    <lineage>
        <taxon>Eukaryota</taxon>
        <taxon>Fungi</taxon>
        <taxon>Fungi incertae sedis</taxon>
        <taxon>Chytridiomycota</taxon>
        <taxon>Chytridiomycota incertae sedis</taxon>
        <taxon>Chytridiomycetes</taxon>
        <taxon>Rhizophlyctidales</taxon>
        <taxon>Rhizophlyctidaceae</taxon>
        <taxon>Rhizophlyctis</taxon>
    </lineage>
</organism>
<dbReference type="GO" id="GO:0005783">
    <property type="term" value="C:endoplasmic reticulum"/>
    <property type="evidence" value="ECO:0007669"/>
    <property type="project" value="TreeGrafter"/>
</dbReference>
<dbReference type="Proteomes" id="UP001212841">
    <property type="component" value="Unassembled WGS sequence"/>
</dbReference>
<accession>A0AAD5SM87</accession>
<dbReference type="AlphaFoldDB" id="A0AAD5SM87"/>
<keyword evidence="2" id="KW-0408">Iron</keyword>
<dbReference type="PANTHER" id="PTHR10869">
    <property type="entry name" value="PROLYL 4-HYDROXYLASE ALPHA SUBUNIT"/>
    <property type="match status" value="1"/>
</dbReference>
<proteinExistence type="predicted"/>
<comment type="caution">
    <text evidence="4">The sequence shown here is derived from an EMBL/GenBank/DDBJ whole genome shotgun (WGS) entry which is preliminary data.</text>
</comment>
<dbReference type="InterPro" id="IPR005123">
    <property type="entry name" value="Oxoglu/Fe-dep_dioxygenase_dom"/>
</dbReference>
<sequence length="135" mass="15056">MWVSTGLKELVLSNPETSTYTVGRQTLRPVGLNTQWRLYRYTESNRFGPHYDQTARDPSHPTYLGGFTFLLYLSGSTPENPSTLIGGETTFYKGKIGKFTQEMPVAPVLGMGLLHAQGDRCLLHEGSTVKKGSKW</sequence>
<keyword evidence="5" id="KW-1185">Reference proteome</keyword>
<protein>
    <recommendedName>
        <fullName evidence="3">Fe2OG dioxygenase domain-containing protein</fullName>
    </recommendedName>
</protein>
<dbReference type="PROSITE" id="PS51471">
    <property type="entry name" value="FE2OG_OXY"/>
    <property type="match status" value="1"/>
</dbReference>
<gene>
    <name evidence="4" type="ORF">HK097_007573</name>
</gene>
<dbReference type="EMBL" id="JADGJD010000004">
    <property type="protein sequence ID" value="KAJ3057394.1"/>
    <property type="molecule type" value="Genomic_DNA"/>
</dbReference>
<dbReference type="GO" id="GO:0004656">
    <property type="term" value="F:procollagen-proline 4-dioxygenase activity"/>
    <property type="evidence" value="ECO:0007669"/>
    <property type="project" value="TreeGrafter"/>
</dbReference>
<feature type="domain" description="Fe2OG dioxygenase" evidence="3">
    <location>
        <begin position="32"/>
        <end position="135"/>
    </location>
</feature>
<dbReference type="InterPro" id="IPR045054">
    <property type="entry name" value="P4HA-like"/>
</dbReference>